<dbReference type="GO" id="GO:0003700">
    <property type="term" value="F:DNA-binding transcription factor activity"/>
    <property type="evidence" value="ECO:0007669"/>
    <property type="project" value="InterPro"/>
</dbReference>
<evidence type="ECO:0000259" key="4">
    <source>
        <dbReference type="PROSITE" id="PS50949"/>
    </source>
</evidence>
<feature type="domain" description="HTH gntR-type" evidence="4">
    <location>
        <begin position="5"/>
        <end position="73"/>
    </location>
</feature>
<name>A0AAW5BX34_9FIRM</name>
<dbReference type="Gene3D" id="1.10.10.10">
    <property type="entry name" value="Winged helix-like DNA-binding domain superfamily/Winged helix DNA-binding domain"/>
    <property type="match status" value="2"/>
</dbReference>
<dbReference type="GO" id="GO:0045892">
    <property type="term" value="P:negative regulation of DNA-templated transcription"/>
    <property type="evidence" value="ECO:0007669"/>
    <property type="project" value="TreeGrafter"/>
</dbReference>
<organism evidence="5 6">
    <name type="scientific">Enterocloster aldenensis</name>
    <dbReference type="NCBI Taxonomy" id="358742"/>
    <lineage>
        <taxon>Bacteria</taxon>
        <taxon>Bacillati</taxon>
        <taxon>Bacillota</taxon>
        <taxon>Clostridia</taxon>
        <taxon>Lachnospirales</taxon>
        <taxon>Lachnospiraceae</taxon>
        <taxon>Enterocloster</taxon>
    </lineage>
</organism>
<dbReference type="Proteomes" id="UP001299608">
    <property type="component" value="Unassembled WGS sequence"/>
</dbReference>
<dbReference type="PANTHER" id="PTHR44846:SF1">
    <property type="entry name" value="MANNOSYL-D-GLYCERATE TRANSPORT_METABOLISM SYSTEM REPRESSOR MNGR-RELATED"/>
    <property type="match status" value="1"/>
</dbReference>
<reference evidence="5" key="1">
    <citation type="submission" date="2022-01" db="EMBL/GenBank/DDBJ databases">
        <title>Collection of gut derived symbiotic bacterial strains cultured from healthy donors.</title>
        <authorList>
            <person name="Lin H."/>
            <person name="Kohout C."/>
            <person name="Waligurski E."/>
            <person name="Pamer E.G."/>
        </authorList>
    </citation>
    <scope>NUCLEOTIDE SEQUENCE</scope>
    <source>
        <strain evidence="5">DFI.6.55</strain>
    </source>
</reference>
<dbReference type="GO" id="GO:0003677">
    <property type="term" value="F:DNA binding"/>
    <property type="evidence" value="ECO:0007669"/>
    <property type="project" value="UniProtKB-KW"/>
</dbReference>
<dbReference type="InterPro" id="IPR000524">
    <property type="entry name" value="Tscrpt_reg_HTH_GntR"/>
</dbReference>
<comment type="caution">
    <text evidence="5">The sequence shown here is derived from an EMBL/GenBank/DDBJ whole genome shotgun (WGS) entry which is preliminary data.</text>
</comment>
<keyword evidence="2" id="KW-0238">DNA-binding</keyword>
<feature type="domain" description="HTH gntR-type" evidence="4">
    <location>
        <begin position="244"/>
        <end position="312"/>
    </location>
</feature>
<dbReference type="SMART" id="SM00345">
    <property type="entry name" value="HTH_GNTR"/>
    <property type="match status" value="2"/>
</dbReference>
<dbReference type="InterPro" id="IPR036390">
    <property type="entry name" value="WH_DNA-bd_sf"/>
</dbReference>
<keyword evidence="1" id="KW-0805">Transcription regulation</keyword>
<dbReference type="Pfam" id="PF00392">
    <property type="entry name" value="GntR"/>
    <property type="match status" value="2"/>
</dbReference>
<sequence length="490" mass="56615">MKTKLRVHNLIYQYFLLRIHFQYYQYGDTLPSIDTLCRAFSVSAQTVTTALQQLRAEGYIDMHNGRQTKVLFRQTEEEYKAFTRRFFSERLTAASDLARTSQIICAPLMTEGFMRMDDKDLAYISPFADRSGADDVLYLFCYALQKLDNPLAMNLFWETSLFLGLMFVSESKEPSMRKNLNIQEQLGNIISLCRAGNREQLNEALLHFQKSSVEKAFKSIRHSLAPITEADAVPFVWRIYWERPQICYGLTMRILHGIYLGEYRDMEYLPSYEEMSRKYNVSVSTVRRTIHILNQTGAAVSVNGVGTRIFPAGKRCSLPDFQSPAIRRNLSLFLQSFEIIAFSCEEAIRSTLLSLTREQYSGLVCEIERYRDSGCHDFTLWLLLICVAVHSPLYGVREIYSRLYGLFLWGYPLKASLPDDFRRDDTIRQFSDIILLCLRDNKPDQCGAAVREMITRQFPAVEGYLLSHGITVEELRMSPSIRLLLNTPVE</sequence>
<dbReference type="EMBL" id="JAKNGE010000041">
    <property type="protein sequence ID" value="MCG4748686.1"/>
    <property type="molecule type" value="Genomic_DNA"/>
</dbReference>
<evidence type="ECO:0000256" key="2">
    <source>
        <dbReference type="ARBA" id="ARBA00023125"/>
    </source>
</evidence>
<evidence type="ECO:0000256" key="3">
    <source>
        <dbReference type="ARBA" id="ARBA00023163"/>
    </source>
</evidence>
<dbReference type="RefSeq" id="WP_118711903.1">
    <property type="nucleotide sequence ID" value="NZ_JAJCID010000037.1"/>
</dbReference>
<proteinExistence type="predicted"/>
<dbReference type="InterPro" id="IPR036388">
    <property type="entry name" value="WH-like_DNA-bd_sf"/>
</dbReference>
<accession>A0AAW5BX34</accession>
<dbReference type="InterPro" id="IPR050679">
    <property type="entry name" value="Bact_HTH_transcr_reg"/>
</dbReference>
<evidence type="ECO:0000256" key="1">
    <source>
        <dbReference type="ARBA" id="ARBA00023015"/>
    </source>
</evidence>
<gene>
    <name evidence="5" type="ORF">L0N08_25050</name>
</gene>
<dbReference type="AlphaFoldDB" id="A0AAW5BX34"/>
<protein>
    <submittedName>
        <fullName evidence="5">GntR family transcriptional regulator</fullName>
    </submittedName>
</protein>
<dbReference type="PROSITE" id="PS50949">
    <property type="entry name" value="HTH_GNTR"/>
    <property type="match status" value="2"/>
</dbReference>
<dbReference type="PANTHER" id="PTHR44846">
    <property type="entry name" value="MANNOSYL-D-GLYCERATE TRANSPORT/METABOLISM SYSTEM REPRESSOR MNGR-RELATED"/>
    <property type="match status" value="1"/>
</dbReference>
<dbReference type="SUPFAM" id="SSF46785">
    <property type="entry name" value="Winged helix' DNA-binding domain"/>
    <property type="match status" value="2"/>
</dbReference>
<evidence type="ECO:0000313" key="6">
    <source>
        <dbReference type="Proteomes" id="UP001299608"/>
    </source>
</evidence>
<evidence type="ECO:0000313" key="5">
    <source>
        <dbReference type="EMBL" id="MCG4748686.1"/>
    </source>
</evidence>
<keyword evidence="3" id="KW-0804">Transcription</keyword>